<protein>
    <submittedName>
        <fullName evidence="2">8695_t:CDS:1</fullName>
    </submittedName>
</protein>
<sequence>MLSFKKKATIHVTNIIVLTQEKQKITPVISIAKITLIPTTGRSNTNKESTFNDNTKNDKITNHTNDDSTKDNKNYSVVLKTMTLKKTNWCY</sequence>
<dbReference type="EMBL" id="CAJVQB010000765">
    <property type="protein sequence ID" value="CAG8506121.1"/>
    <property type="molecule type" value="Genomic_DNA"/>
</dbReference>
<feature type="compositionally biased region" description="Basic and acidic residues" evidence="1">
    <location>
        <begin position="55"/>
        <end position="67"/>
    </location>
</feature>
<dbReference type="Proteomes" id="UP000789901">
    <property type="component" value="Unassembled WGS sequence"/>
</dbReference>
<gene>
    <name evidence="2" type="ORF">GMARGA_LOCUS2444</name>
</gene>
<evidence type="ECO:0000313" key="2">
    <source>
        <dbReference type="EMBL" id="CAG8506121.1"/>
    </source>
</evidence>
<evidence type="ECO:0000256" key="1">
    <source>
        <dbReference type="SAM" id="MobiDB-lite"/>
    </source>
</evidence>
<organism evidence="2 3">
    <name type="scientific">Gigaspora margarita</name>
    <dbReference type="NCBI Taxonomy" id="4874"/>
    <lineage>
        <taxon>Eukaryota</taxon>
        <taxon>Fungi</taxon>
        <taxon>Fungi incertae sedis</taxon>
        <taxon>Mucoromycota</taxon>
        <taxon>Glomeromycotina</taxon>
        <taxon>Glomeromycetes</taxon>
        <taxon>Diversisporales</taxon>
        <taxon>Gigasporaceae</taxon>
        <taxon>Gigaspora</taxon>
    </lineage>
</organism>
<name>A0ABM8W270_GIGMA</name>
<evidence type="ECO:0000313" key="3">
    <source>
        <dbReference type="Proteomes" id="UP000789901"/>
    </source>
</evidence>
<accession>A0ABM8W270</accession>
<feature type="region of interest" description="Disordered" evidence="1">
    <location>
        <begin position="41"/>
        <end position="67"/>
    </location>
</feature>
<keyword evidence="3" id="KW-1185">Reference proteome</keyword>
<proteinExistence type="predicted"/>
<feature type="compositionally biased region" description="Polar residues" evidence="1">
    <location>
        <begin position="41"/>
        <end position="54"/>
    </location>
</feature>
<comment type="caution">
    <text evidence="2">The sequence shown here is derived from an EMBL/GenBank/DDBJ whole genome shotgun (WGS) entry which is preliminary data.</text>
</comment>
<reference evidence="2 3" key="1">
    <citation type="submission" date="2021-06" db="EMBL/GenBank/DDBJ databases">
        <authorList>
            <person name="Kallberg Y."/>
            <person name="Tangrot J."/>
            <person name="Rosling A."/>
        </authorList>
    </citation>
    <scope>NUCLEOTIDE SEQUENCE [LARGE SCALE GENOMIC DNA]</scope>
    <source>
        <strain evidence="2 3">120-4 pot B 10/14</strain>
    </source>
</reference>